<dbReference type="AlphaFoldDB" id="A0A6A6XHK9"/>
<proteinExistence type="predicted"/>
<organism evidence="1 2">
    <name type="scientific">Melanomma pulvis-pyrius CBS 109.77</name>
    <dbReference type="NCBI Taxonomy" id="1314802"/>
    <lineage>
        <taxon>Eukaryota</taxon>
        <taxon>Fungi</taxon>
        <taxon>Dikarya</taxon>
        <taxon>Ascomycota</taxon>
        <taxon>Pezizomycotina</taxon>
        <taxon>Dothideomycetes</taxon>
        <taxon>Pleosporomycetidae</taxon>
        <taxon>Pleosporales</taxon>
        <taxon>Melanommataceae</taxon>
        <taxon>Melanomma</taxon>
    </lineage>
</organism>
<dbReference type="Proteomes" id="UP000799757">
    <property type="component" value="Unassembled WGS sequence"/>
</dbReference>
<dbReference type="EMBL" id="MU001843">
    <property type="protein sequence ID" value="KAF2795976.1"/>
    <property type="molecule type" value="Genomic_DNA"/>
</dbReference>
<dbReference type="Gene3D" id="3.90.1200.10">
    <property type="match status" value="1"/>
</dbReference>
<evidence type="ECO:0000313" key="1">
    <source>
        <dbReference type="EMBL" id="KAF2795976.1"/>
    </source>
</evidence>
<evidence type="ECO:0000313" key="2">
    <source>
        <dbReference type="Proteomes" id="UP000799757"/>
    </source>
</evidence>
<dbReference type="InterPro" id="IPR011009">
    <property type="entry name" value="Kinase-like_dom_sf"/>
</dbReference>
<dbReference type="OrthoDB" id="411145at2759"/>
<gene>
    <name evidence="1" type="ORF">K505DRAFT_323686</name>
</gene>
<keyword evidence="2" id="KW-1185">Reference proteome</keyword>
<name>A0A6A6XHK9_9PLEO</name>
<sequence length="421" mass="47244">MSPPPSPSSVASSLLASKGLKLHSLRVIQSLWAGYGQTCHVTASPSLSANSSAQTSRSVSAANSNVSTPQELQSFILKMTMPLRTDKSDEGHTRKALSYQVEQYFYSELAPLLPSSISVAKCSTSINEHHPDGTSTTAMLLSDLREQFPVAGEKRDELSPTQVHAALDWLSGFHGFWWPQVKDMDRHSLVRPPLEEVEHDAGGAREKTVWLNGGYTYLATRRKEYSSLARDSSSKWNALLTMSKDSSISIAEMVADILAPRKEGRGATEDYQTLIHGDVKSENLFTSVSGEEVAFYDFQYVGLGLGVCDLAKLFTCSLPLDMLVGDASVSLDMELEMQQGEKALLERYLARLKDVSKKEYDWDVFLMHWETALVDWLRFQASWGFWGHTEWLEARVRWILKDKGWREKVEGNWKKSQRIHS</sequence>
<accession>A0A6A6XHK9</accession>
<dbReference type="PANTHER" id="PTHR11012">
    <property type="entry name" value="PROTEIN KINASE-LIKE DOMAIN-CONTAINING"/>
    <property type="match status" value="1"/>
</dbReference>
<dbReference type="SUPFAM" id="SSF56112">
    <property type="entry name" value="Protein kinase-like (PK-like)"/>
    <property type="match status" value="1"/>
</dbReference>
<protein>
    <recommendedName>
        <fullName evidence="3">Aminoglycoside phosphotransferase domain-containing protein</fullName>
    </recommendedName>
</protein>
<dbReference type="Pfam" id="PF02958">
    <property type="entry name" value="EcKL"/>
    <property type="match status" value="1"/>
</dbReference>
<reference evidence="1" key="1">
    <citation type="journal article" date="2020" name="Stud. Mycol.">
        <title>101 Dothideomycetes genomes: a test case for predicting lifestyles and emergence of pathogens.</title>
        <authorList>
            <person name="Haridas S."/>
            <person name="Albert R."/>
            <person name="Binder M."/>
            <person name="Bloem J."/>
            <person name="Labutti K."/>
            <person name="Salamov A."/>
            <person name="Andreopoulos B."/>
            <person name="Baker S."/>
            <person name="Barry K."/>
            <person name="Bills G."/>
            <person name="Bluhm B."/>
            <person name="Cannon C."/>
            <person name="Castanera R."/>
            <person name="Culley D."/>
            <person name="Daum C."/>
            <person name="Ezra D."/>
            <person name="Gonzalez J."/>
            <person name="Henrissat B."/>
            <person name="Kuo A."/>
            <person name="Liang C."/>
            <person name="Lipzen A."/>
            <person name="Lutzoni F."/>
            <person name="Magnuson J."/>
            <person name="Mondo S."/>
            <person name="Nolan M."/>
            <person name="Ohm R."/>
            <person name="Pangilinan J."/>
            <person name="Park H.-J."/>
            <person name="Ramirez L."/>
            <person name="Alfaro M."/>
            <person name="Sun H."/>
            <person name="Tritt A."/>
            <person name="Yoshinaga Y."/>
            <person name="Zwiers L.-H."/>
            <person name="Turgeon B."/>
            <person name="Goodwin S."/>
            <person name="Spatafora J."/>
            <person name="Crous P."/>
            <person name="Grigoriev I."/>
        </authorList>
    </citation>
    <scope>NUCLEOTIDE SEQUENCE</scope>
    <source>
        <strain evidence="1">CBS 109.77</strain>
    </source>
</reference>
<dbReference type="InterPro" id="IPR004119">
    <property type="entry name" value="EcKL"/>
</dbReference>
<evidence type="ECO:0008006" key="3">
    <source>
        <dbReference type="Google" id="ProtNLM"/>
    </source>
</evidence>
<dbReference type="PANTHER" id="PTHR11012:SF30">
    <property type="entry name" value="PROTEIN KINASE-LIKE DOMAIN-CONTAINING"/>
    <property type="match status" value="1"/>
</dbReference>